<accession>A0A058ZWE7</accession>
<dbReference type="EMBL" id="KK198778">
    <property type="protein sequence ID" value="KCW45774.1"/>
    <property type="molecule type" value="Genomic_DNA"/>
</dbReference>
<proteinExistence type="predicted"/>
<reference evidence="2" key="1">
    <citation type="submission" date="2013-07" db="EMBL/GenBank/DDBJ databases">
        <title>The genome of Eucalyptus grandis.</title>
        <authorList>
            <person name="Schmutz J."/>
            <person name="Hayes R."/>
            <person name="Myburg A."/>
            <person name="Tuskan G."/>
            <person name="Grattapaglia D."/>
            <person name="Rokhsar D.S."/>
        </authorList>
    </citation>
    <scope>NUCLEOTIDE SEQUENCE</scope>
    <source>
        <tissue evidence="2">Leaf extractions</tissue>
    </source>
</reference>
<dbReference type="AlphaFoldDB" id="A0A058ZWE7"/>
<reference evidence="1" key="4">
    <citation type="submission" date="2023-07" db="EMBL/GenBank/DDBJ databases">
        <authorList>
            <person name="Myburg A.A."/>
            <person name="Grattapaglia D."/>
            <person name="Tuskan G.A."/>
            <person name="Hellsten U."/>
            <person name="Hayes R.D."/>
            <person name="Grimwood J."/>
            <person name="Jenkins J."/>
            <person name="Lindquist E."/>
            <person name="Tice H."/>
            <person name="Bauer D."/>
            <person name="Goodstein D.M."/>
            <person name="Dubchak I."/>
            <person name="Poliakov A."/>
            <person name="Mizrachi E."/>
            <person name="Kullan A.R."/>
            <person name="Hussey S.G."/>
            <person name="Pinard D."/>
            <person name="Van D.M."/>
            <person name="Singh P."/>
            <person name="Van J.I."/>
            <person name="Silva-Junior O.B."/>
            <person name="Togawa R.C."/>
            <person name="Pappas M.R."/>
            <person name="Faria D.A."/>
            <person name="Sansaloni C.P."/>
            <person name="Petroli C.D."/>
            <person name="Yang X."/>
            <person name="Ranjan P."/>
            <person name="Tschaplinski T.J."/>
            <person name="Ye C.Y."/>
            <person name="Li T."/>
            <person name="Sterck L."/>
            <person name="Vanneste K."/>
            <person name="Murat F."/>
            <person name="Soler M."/>
            <person name="Clemente H.S."/>
            <person name="Saidi N."/>
            <person name="Cassan-Wang H."/>
            <person name="Dunand C."/>
            <person name="Hefer C.A."/>
            <person name="Bornberg-Bauer E."/>
            <person name="Kersting A.R."/>
            <person name="Vining K."/>
            <person name="Amarasinghe V."/>
            <person name="Ranik M."/>
            <person name="Naithani S."/>
            <person name="Elser J."/>
            <person name="Boyd A.E."/>
            <person name="Liston A."/>
            <person name="Spatafora J.W."/>
            <person name="Dharmwardhana P."/>
            <person name="Raja R."/>
            <person name="Sullivan C."/>
            <person name="Romanel E."/>
            <person name="Alves-Ferreira M."/>
            <person name="Kulheim C."/>
            <person name="Foley W."/>
            <person name="Carocha V."/>
            <person name="Paiva J."/>
            <person name="Kudrna D."/>
            <person name="Brommonschenkel S.H."/>
            <person name="Pasquali G."/>
            <person name="Byrne M."/>
            <person name="Rigault P."/>
            <person name="Tibbits J."/>
            <person name="Spokevicius A."/>
            <person name="Jones R.C."/>
            <person name="Steane D.A."/>
            <person name="Vaillancourt R.E."/>
            <person name="Potts B.M."/>
            <person name="Joubert F."/>
            <person name="Barry K."/>
            <person name="Pappas G.J."/>
            <person name="Strauss S.H."/>
            <person name="Jaiswal P."/>
            <person name="Grima-Pettenati J."/>
            <person name="Salse J."/>
            <person name="Van D.P."/>
            <person name="Rokhsar D.S."/>
            <person name="Schmutz J."/>
        </authorList>
    </citation>
    <scope>NUCLEOTIDE SEQUENCE</scope>
    <source>
        <tissue evidence="1">Leaf extractions</tissue>
    </source>
</reference>
<name>A0A058ZWE7_EUCGR</name>
<sequence length="81" mass="9242">MHSKLFRSMTSTLQYAVKSSIYVCRSPKLKCQSISFSGHGLKQWHEILVSPTKANNTIYQLFLSKQFGGVIRDNKFPFSPT</sequence>
<dbReference type="EMBL" id="MU848268">
    <property type="protein sequence ID" value="KAK2633182.1"/>
    <property type="molecule type" value="Genomic_DNA"/>
</dbReference>
<protein>
    <submittedName>
        <fullName evidence="2">Uncharacterized protein</fullName>
    </submittedName>
</protein>
<evidence type="ECO:0000313" key="2">
    <source>
        <dbReference type="EMBL" id="KCW45774.1"/>
    </source>
</evidence>
<dbReference type="Gramene" id="KCW45774">
    <property type="protein sequence ID" value="KCW45774"/>
    <property type="gene ID" value="EUGRSUZ_L00416"/>
</dbReference>
<dbReference type="InParanoid" id="A0A058ZWE7"/>
<evidence type="ECO:0000313" key="3">
    <source>
        <dbReference type="Proteomes" id="UP000030711"/>
    </source>
</evidence>
<keyword evidence="3" id="KW-1185">Reference proteome</keyword>
<gene>
    <name evidence="2" type="ORF">EUGRSUZ_L00416</name>
</gene>
<evidence type="ECO:0000313" key="1">
    <source>
        <dbReference type="EMBL" id="KAK2633182.1"/>
    </source>
</evidence>
<reference evidence="1" key="3">
    <citation type="submission" date="2023-04" db="EMBL/GenBank/DDBJ databases">
        <title>WGS assembly of Eucalyptus grandis.</title>
        <authorList>
            <person name="Myburg A."/>
            <person name="Grattapaglia D."/>
            <person name="Tuskan G."/>
            <person name="Hellsten U."/>
            <person name="Hayes R."/>
            <person name="Grimwood J."/>
            <person name="Jenkins J."/>
            <person name="Lindquist E."/>
            <person name="Tice H."/>
            <person name="Bauer D."/>
            <person name="Goodstein D."/>
            <person name="Dubchak I."/>
            <person name="Poliakov A."/>
            <person name="Mizrachi E."/>
            <person name="Kullan A."/>
            <person name="Hussey S."/>
            <person name="Pinard D."/>
            <person name="Van D."/>
            <person name="Singh P."/>
            <person name="Van J."/>
            <person name="Silva-Junior O."/>
            <person name="Togawa R."/>
            <person name="Pappas M."/>
            <person name="Faria D."/>
            <person name="Sansaloni C."/>
            <person name="Petroli C."/>
            <person name="Yang X."/>
            <person name="Ranjan P."/>
            <person name="Tschaplinski T."/>
            <person name="Ye C."/>
            <person name="Li T."/>
            <person name="Sterck L."/>
            <person name="Vanneste K."/>
            <person name="Murat F."/>
            <person name="Soler M."/>
            <person name="Clemente H."/>
            <person name="Saidi N."/>
            <person name="Cassan-Wang H."/>
            <person name="Dunand C."/>
            <person name="Hefer C."/>
            <person name="Bornberg-Bauer E."/>
            <person name="Kersting A."/>
            <person name="Vining K."/>
            <person name="Amarasinghe V."/>
            <person name="Ranik M."/>
            <person name="Naithani S."/>
            <person name="Elser J."/>
            <person name="Boyd A."/>
            <person name="Liston A."/>
            <person name="Spatafora J."/>
            <person name="Dharmwardhana P."/>
            <person name="Raja R."/>
            <person name="Sullivan C."/>
            <person name="Romanel E."/>
            <person name="Alves-Ferreira M."/>
            <person name="Kulheim C."/>
            <person name="Foley W."/>
            <person name="Carocha V."/>
            <person name="Paiva J."/>
            <person name="Kudrna D."/>
            <person name="Brommonschenkel S."/>
            <person name="Pasquali G."/>
            <person name="Byrne M."/>
            <person name="Rigault P."/>
            <person name="Tibbits J."/>
            <person name="Spokevicius A."/>
            <person name="Jones R."/>
            <person name="Steane D."/>
            <person name="Vaillancourt R."/>
            <person name="Potts B."/>
            <person name="Joubert F."/>
            <person name="Barry K."/>
            <person name="Pappas G."/>
            <person name="Strauss S."/>
            <person name="Jaiswal P."/>
            <person name="Grima-Pettenati J."/>
            <person name="Salse J."/>
            <person name="Van D."/>
            <person name="Rokhsar D."/>
            <person name="Schmutz J."/>
        </authorList>
    </citation>
    <scope>NUCLEOTIDE SEQUENCE</scope>
    <source>
        <tissue evidence="1">Leaf extractions</tissue>
    </source>
</reference>
<organism evidence="2">
    <name type="scientific">Eucalyptus grandis</name>
    <name type="common">Flooded gum</name>
    <dbReference type="NCBI Taxonomy" id="71139"/>
    <lineage>
        <taxon>Eukaryota</taxon>
        <taxon>Viridiplantae</taxon>
        <taxon>Streptophyta</taxon>
        <taxon>Embryophyta</taxon>
        <taxon>Tracheophyta</taxon>
        <taxon>Spermatophyta</taxon>
        <taxon>Magnoliopsida</taxon>
        <taxon>eudicotyledons</taxon>
        <taxon>Gunneridae</taxon>
        <taxon>Pentapetalae</taxon>
        <taxon>rosids</taxon>
        <taxon>malvids</taxon>
        <taxon>Myrtales</taxon>
        <taxon>Myrtaceae</taxon>
        <taxon>Myrtoideae</taxon>
        <taxon>Eucalypteae</taxon>
        <taxon>Eucalyptus</taxon>
    </lineage>
</organism>
<dbReference type="Proteomes" id="UP000030711">
    <property type="component" value="Unassembled WGS sequence"/>
</dbReference>
<reference evidence="1" key="2">
    <citation type="journal article" date="2014" name="Nature">
        <title>The genome of Eucalyptus grandis.</title>
        <authorList>
            <person name="Myburg A.A."/>
            <person name="Grattapaglia D."/>
            <person name="Tuskan G.A."/>
            <person name="Hellsten U."/>
            <person name="Hayes R.D."/>
            <person name="Grimwood J."/>
            <person name="Jenkins J."/>
            <person name="Lindquist E."/>
            <person name="Tice H."/>
            <person name="Bauer D."/>
            <person name="Goodstein D.M."/>
            <person name="Dubchak I."/>
            <person name="Poliakov A."/>
            <person name="Mizrachi E."/>
            <person name="Kullan A.R."/>
            <person name="Hussey S.G."/>
            <person name="Pinard D."/>
            <person name="van der Merwe K."/>
            <person name="Singh P."/>
            <person name="van Jaarsveld I."/>
            <person name="Silva-Junior O.B."/>
            <person name="Togawa R.C."/>
            <person name="Pappas M.R."/>
            <person name="Faria D.A."/>
            <person name="Sansaloni C.P."/>
            <person name="Petroli C.D."/>
            <person name="Yang X."/>
            <person name="Ranjan P."/>
            <person name="Tschaplinski T.J."/>
            <person name="Ye C.Y."/>
            <person name="Li T."/>
            <person name="Sterck L."/>
            <person name="Vanneste K."/>
            <person name="Murat F."/>
            <person name="Soler M."/>
            <person name="Clemente H.S."/>
            <person name="Saidi N."/>
            <person name="Cassan-Wang H."/>
            <person name="Dunand C."/>
            <person name="Hefer C.A."/>
            <person name="Bornberg-Bauer E."/>
            <person name="Kersting A.R."/>
            <person name="Vining K."/>
            <person name="Amarasinghe V."/>
            <person name="Ranik M."/>
            <person name="Naithani S."/>
            <person name="Elser J."/>
            <person name="Boyd A.E."/>
            <person name="Liston A."/>
            <person name="Spatafora J.W."/>
            <person name="Dharmwardhana P."/>
            <person name="Raja R."/>
            <person name="Sullivan C."/>
            <person name="Romanel E."/>
            <person name="Alves-Ferreira M."/>
            <person name="Kulheim C."/>
            <person name="Foley W."/>
            <person name="Carocha V."/>
            <person name="Paiva J."/>
            <person name="Kudrna D."/>
            <person name="Brommonschenkel S.H."/>
            <person name="Pasquali G."/>
            <person name="Byrne M."/>
            <person name="Rigault P."/>
            <person name="Tibbits J."/>
            <person name="Spokevicius A."/>
            <person name="Jones R.C."/>
            <person name="Steane D.A."/>
            <person name="Vaillancourt R.E."/>
            <person name="Potts B.M."/>
            <person name="Joubert F."/>
            <person name="Barry K."/>
            <person name="Pappas G.J."/>
            <person name="Strauss S.H."/>
            <person name="Jaiswal P."/>
            <person name="Grima-Pettenati J."/>
            <person name="Salse J."/>
            <person name="Van de Peer Y."/>
            <person name="Rokhsar D.S."/>
            <person name="Schmutz J."/>
        </authorList>
    </citation>
    <scope>NUCLEOTIDE SEQUENCE</scope>
    <source>
        <tissue evidence="1">Leaf extractions</tissue>
    </source>
</reference>